<gene>
    <name evidence="1" type="ORF">Sangu_3110600</name>
</gene>
<protein>
    <submittedName>
        <fullName evidence="1">Uncharacterized protein</fullName>
    </submittedName>
</protein>
<sequence>MDVTRADLFDLHELAESFSQFGIVESVNVQTNKITLGLPPPDGSINSYDPPQDHPIRESTDFQTNATPTFVGTRLKENPRQNSRKAPKNTPWDWAMLQALHPYGAVLNLDVIDFQNIEKLIDEWIAAIKIAVTTLELDKENFIKLVELSLEGFVKIGWDNTPEDTKANILAGDLKSATTDRLERLIKIHFIGDGYFEGSRVEKTRSMHRLFSALN</sequence>
<proteinExistence type="predicted"/>
<evidence type="ECO:0000313" key="1">
    <source>
        <dbReference type="EMBL" id="KAL0302252.1"/>
    </source>
</evidence>
<reference evidence="1" key="2">
    <citation type="journal article" date="2024" name="Plant">
        <title>Genomic evolution and insights into agronomic trait innovations of Sesamum species.</title>
        <authorList>
            <person name="Miao H."/>
            <person name="Wang L."/>
            <person name="Qu L."/>
            <person name="Liu H."/>
            <person name="Sun Y."/>
            <person name="Le M."/>
            <person name="Wang Q."/>
            <person name="Wei S."/>
            <person name="Zheng Y."/>
            <person name="Lin W."/>
            <person name="Duan Y."/>
            <person name="Cao H."/>
            <person name="Xiong S."/>
            <person name="Wang X."/>
            <person name="Wei L."/>
            <person name="Li C."/>
            <person name="Ma Q."/>
            <person name="Ju M."/>
            <person name="Zhao R."/>
            <person name="Li G."/>
            <person name="Mu C."/>
            <person name="Tian Q."/>
            <person name="Mei H."/>
            <person name="Zhang T."/>
            <person name="Gao T."/>
            <person name="Zhang H."/>
        </authorList>
    </citation>
    <scope>NUCLEOTIDE SEQUENCE</scope>
    <source>
        <strain evidence="1">G01</strain>
    </source>
</reference>
<dbReference type="AlphaFoldDB" id="A0AAW2K647"/>
<accession>A0AAW2K647</accession>
<comment type="caution">
    <text evidence="1">The sequence shown here is derived from an EMBL/GenBank/DDBJ whole genome shotgun (WGS) entry which is preliminary data.</text>
</comment>
<organism evidence="1">
    <name type="scientific">Sesamum angustifolium</name>
    <dbReference type="NCBI Taxonomy" id="2727405"/>
    <lineage>
        <taxon>Eukaryota</taxon>
        <taxon>Viridiplantae</taxon>
        <taxon>Streptophyta</taxon>
        <taxon>Embryophyta</taxon>
        <taxon>Tracheophyta</taxon>
        <taxon>Spermatophyta</taxon>
        <taxon>Magnoliopsida</taxon>
        <taxon>eudicotyledons</taxon>
        <taxon>Gunneridae</taxon>
        <taxon>Pentapetalae</taxon>
        <taxon>asterids</taxon>
        <taxon>lamiids</taxon>
        <taxon>Lamiales</taxon>
        <taxon>Pedaliaceae</taxon>
        <taxon>Sesamum</taxon>
    </lineage>
</organism>
<reference evidence="1" key="1">
    <citation type="submission" date="2020-06" db="EMBL/GenBank/DDBJ databases">
        <authorList>
            <person name="Li T."/>
            <person name="Hu X."/>
            <person name="Zhang T."/>
            <person name="Song X."/>
            <person name="Zhang H."/>
            <person name="Dai N."/>
            <person name="Sheng W."/>
            <person name="Hou X."/>
            <person name="Wei L."/>
        </authorList>
    </citation>
    <scope>NUCLEOTIDE SEQUENCE</scope>
    <source>
        <strain evidence="1">G01</strain>
        <tissue evidence="1">Leaf</tissue>
    </source>
</reference>
<dbReference type="EMBL" id="JACGWK010000292">
    <property type="protein sequence ID" value="KAL0302252.1"/>
    <property type="molecule type" value="Genomic_DNA"/>
</dbReference>
<name>A0AAW2K647_9LAMI</name>